<feature type="compositionally biased region" description="Polar residues" evidence="1">
    <location>
        <begin position="1"/>
        <end position="20"/>
    </location>
</feature>
<protein>
    <submittedName>
        <fullName evidence="2">Uncharacterized protein</fullName>
    </submittedName>
</protein>
<gene>
    <name evidence="2" type="ORF">L596_001300</name>
</gene>
<dbReference type="EMBL" id="AZBU02000001">
    <property type="protein sequence ID" value="TMS33576.1"/>
    <property type="molecule type" value="Genomic_DNA"/>
</dbReference>
<reference evidence="2 3" key="1">
    <citation type="journal article" date="2015" name="Genome Biol.">
        <title>Comparative genomics of Steinernema reveals deeply conserved gene regulatory networks.</title>
        <authorList>
            <person name="Dillman A.R."/>
            <person name="Macchietto M."/>
            <person name="Porter C.F."/>
            <person name="Rogers A."/>
            <person name="Williams B."/>
            <person name="Antoshechkin I."/>
            <person name="Lee M.M."/>
            <person name="Goodwin Z."/>
            <person name="Lu X."/>
            <person name="Lewis E.E."/>
            <person name="Goodrich-Blair H."/>
            <person name="Stock S.P."/>
            <person name="Adams B.J."/>
            <person name="Sternberg P.W."/>
            <person name="Mortazavi A."/>
        </authorList>
    </citation>
    <scope>NUCLEOTIDE SEQUENCE [LARGE SCALE GENOMIC DNA]</scope>
    <source>
        <strain evidence="2 3">ALL</strain>
    </source>
</reference>
<accession>A0A4U8UL61</accession>
<evidence type="ECO:0000313" key="2">
    <source>
        <dbReference type="EMBL" id="TMS33576.1"/>
    </source>
</evidence>
<proteinExistence type="predicted"/>
<dbReference type="AlphaFoldDB" id="A0A4U8UL61"/>
<feature type="region of interest" description="Disordered" evidence="1">
    <location>
        <begin position="1"/>
        <end position="124"/>
    </location>
</feature>
<sequence>MADENAVSSTTTSLPTANTRCKSEPPSVLRALLESDSDEEGVSKSEPCYSCRVSPESNHCSNISDPNSPVNCSVRQPAVGSPATPSPSPLNGPEQSQNDFPNTPTSDQENSPKKNRRVENSTSAEAVILATSSTKRTLLSASIATTAICFMSFPAVD</sequence>
<reference evidence="2 3" key="2">
    <citation type="journal article" date="2019" name="G3 (Bethesda)">
        <title>Hybrid Assembly of the Genome of the Entomopathogenic Nematode Steinernema carpocapsae Identifies the X-Chromosome.</title>
        <authorList>
            <person name="Serra L."/>
            <person name="Macchietto M."/>
            <person name="Macias-Munoz A."/>
            <person name="McGill C.J."/>
            <person name="Rodriguez I.M."/>
            <person name="Rodriguez B."/>
            <person name="Murad R."/>
            <person name="Mortazavi A."/>
        </authorList>
    </citation>
    <scope>NUCLEOTIDE SEQUENCE [LARGE SCALE GENOMIC DNA]</scope>
    <source>
        <strain evidence="2 3">ALL</strain>
    </source>
</reference>
<evidence type="ECO:0000313" key="3">
    <source>
        <dbReference type="Proteomes" id="UP000298663"/>
    </source>
</evidence>
<feature type="compositionally biased region" description="Polar residues" evidence="1">
    <location>
        <begin position="55"/>
        <end position="74"/>
    </location>
</feature>
<organism evidence="2 3">
    <name type="scientific">Steinernema carpocapsae</name>
    <name type="common">Entomopathogenic nematode</name>
    <dbReference type="NCBI Taxonomy" id="34508"/>
    <lineage>
        <taxon>Eukaryota</taxon>
        <taxon>Metazoa</taxon>
        <taxon>Ecdysozoa</taxon>
        <taxon>Nematoda</taxon>
        <taxon>Chromadorea</taxon>
        <taxon>Rhabditida</taxon>
        <taxon>Tylenchina</taxon>
        <taxon>Panagrolaimomorpha</taxon>
        <taxon>Strongyloidoidea</taxon>
        <taxon>Steinernematidae</taxon>
        <taxon>Steinernema</taxon>
    </lineage>
</organism>
<dbReference type="Proteomes" id="UP000298663">
    <property type="component" value="Unassembled WGS sequence"/>
</dbReference>
<comment type="caution">
    <text evidence="2">The sequence shown here is derived from an EMBL/GenBank/DDBJ whole genome shotgun (WGS) entry which is preliminary data.</text>
</comment>
<feature type="compositionally biased region" description="Polar residues" evidence="1">
    <location>
        <begin position="93"/>
        <end position="109"/>
    </location>
</feature>
<keyword evidence="3" id="KW-1185">Reference proteome</keyword>
<name>A0A4U8UL61_STECR</name>
<evidence type="ECO:0000256" key="1">
    <source>
        <dbReference type="SAM" id="MobiDB-lite"/>
    </source>
</evidence>